<dbReference type="InterPro" id="IPR001091">
    <property type="entry name" value="RM_Methyltransferase"/>
</dbReference>
<sequence length="129" mass="14291">FAVFPPELVKIPIEAGCPEFVCSKCGKPREKIIKRTPINVRKHKLHKGKAKDAVDGKNPSYQVTGFARTGVQFEYESELMGYTDCGCGAGFKPGVVLDPFGGTNTTGRVARSLKRDWIAFDVSEEYYEI</sequence>
<feature type="non-terminal residue" evidence="4">
    <location>
        <position position="129"/>
    </location>
</feature>
<keyword evidence="2" id="KW-0808">Transferase</keyword>
<dbReference type="GO" id="GO:0003677">
    <property type="term" value="F:DNA binding"/>
    <property type="evidence" value="ECO:0007669"/>
    <property type="project" value="InterPro"/>
</dbReference>
<protein>
    <recommendedName>
        <fullName evidence="3">DNA methylase N-4/N-6 domain-containing protein</fullName>
    </recommendedName>
</protein>
<feature type="domain" description="DNA methylase N-4/N-6" evidence="3">
    <location>
        <begin position="94"/>
        <end position="129"/>
    </location>
</feature>
<dbReference type="InterPro" id="IPR002941">
    <property type="entry name" value="DNA_methylase_N4/N6"/>
</dbReference>
<evidence type="ECO:0000256" key="2">
    <source>
        <dbReference type="ARBA" id="ARBA00022679"/>
    </source>
</evidence>
<dbReference type="PRINTS" id="PR00508">
    <property type="entry name" value="S21N4MTFRASE"/>
</dbReference>
<dbReference type="AlphaFoldDB" id="X1CIH7"/>
<dbReference type="GO" id="GO:0008170">
    <property type="term" value="F:N-methyltransferase activity"/>
    <property type="evidence" value="ECO:0007669"/>
    <property type="project" value="InterPro"/>
</dbReference>
<evidence type="ECO:0000313" key="4">
    <source>
        <dbReference type="EMBL" id="GAH07452.1"/>
    </source>
</evidence>
<gene>
    <name evidence="4" type="ORF">S01H4_64103</name>
</gene>
<keyword evidence="1" id="KW-0489">Methyltransferase</keyword>
<evidence type="ECO:0000259" key="3">
    <source>
        <dbReference type="Pfam" id="PF01555"/>
    </source>
</evidence>
<organism evidence="4">
    <name type="scientific">marine sediment metagenome</name>
    <dbReference type="NCBI Taxonomy" id="412755"/>
    <lineage>
        <taxon>unclassified sequences</taxon>
        <taxon>metagenomes</taxon>
        <taxon>ecological metagenomes</taxon>
    </lineage>
</organism>
<name>X1CIH7_9ZZZZ</name>
<dbReference type="Pfam" id="PF01555">
    <property type="entry name" value="N6_N4_Mtase"/>
    <property type="match status" value="1"/>
</dbReference>
<evidence type="ECO:0000256" key="1">
    <source>
        <dbReference type="ARBA" id="ARBA00022603"/>
    </source>
</evidence>
<accession>X1CIH7</accession>
<feature type="non-terminal residue" evidence="4">
    <location>
        <position position="1"/>
    </location>
</feature>
<dbReference type="GO" id="GO:0032259">
    <property type="term" value="P:methylation"/>
    <property type="evidence" value="ECO:0007669"/>
    <property type="project" value="UniProtKB-KW"/>
</dbReference>
<dbReference type="InterPro" id="IPR029063">
    <property type="entry name" value="SAM-dependent_MTases_sf"/>
</dbReference>
<dbReference type="EMBL" id="BART01038768">
    <property type="protein sequence ID" value="GAH07452.1"/>
    <property type="molecule type" value="Genomic_DNA"/>
</dbReference>
<dbReference type="Gene3D" id="3.40.50.150">
    <property type="entry name" value="Vaccinia Virus protein VP39"/>
    <property type="match status" value="1"/>
</dbReference>
<comment type="caution">
    <text evidence="4">The sequence shown here is derived from an EMBL/GenBank/DDBJ whole genome shotgun (WGS) entry which is preliminary data.</text>
</comment>
<reference evidence="4" key="1">
    <citation type="journal article" date="2014" name="Front. Microbiol.">
        <title>High frequency of phylogenetically diverse reductive dehalogenase-homologous genes in deep subseafloor sedimentary metagenomes.</title>
        <authorList>
            <person name="Kawai M."/>
            <person name="Futagami T."/>
            <person name="Toyoda A."/>
            <person name="Takaki Y."/>
            <person name="Nishi S."/>
            <person name="Hori S."/>
            <person name="Arai W."/>
            <person name="Tsubouchi T."/>
            <person name="Morono Y."/>
            <person name="Uchiyama I."/>
            <person name="Ito T."/>
            <person name="Fujiyama A."/>
            <person name="Inagaki F."/>
            <person name="Takami H."/>
        </authorList>
    </citation>
    <scope>NUCLEOTIDE SEQUENCE</scope>
    <source>
        <strain evidence="4">Expedition CK06-06</strain>
    </source>
</reference>
<dbReference type="SUPFAM" id="SSF53335">
    <property type="entry name" value="S-adenosyl-L-methionine-dependent methyltransferases"/>
    <property type="match status" value="1"/>
</dbReference>
<proteinExistence type="predicted"/>